<comment type="subcellular location">
    <subcellularLocation>
        <location evidence="1">Mitochondrion</location>
    </subcellularLocation>
</comment>
<dbReference type="AlphaFoldDB" id="A0AAW2WH60"/>
<evidence type="ECO:0000256" key="3">
    <source>
        <dbReference type="ARBA" id="ARBA00022980"/>
    </source>
</evidence>
<reference evidence="7" key="1">
    <citation type="submission" date="2020-06" db="EMBL/GenBank/DDBJ databases">
        <authorList>
            <person name="Li T."/>
            <person name="Hu X."/>
            <person name="Zhang T."/>
            <person name="Song X."/>
            <person name="Zhang H."/>
            <person name="Dai N."/>
            <person name="Sheng W."/>
            <person name="Hou X."/>
            <person name="Wei L."/>
        </authorList>
    </citation>
    <scope>NUCLEOTIDE SEQUENCE</scope>
    <source>
        <strain evidence="7">G02</strain>
        <tissue evidence="7">Leaf</tissue>
    </source>
</reference>
<protein>
    <recommendedName>
        <fullName evidence="6">Small ribosomal subunit protein mS23</fullName>
    </recommendedName>
</protein>
<accession>A0AAW2WH60</accession>
<comment type="similarity">
    <text evidence="2">Belongs to the mitochondrion-specific ribosomal protein mS23 family.</text>
</comment>
<dbReference type="PANTHER" id="PTHR35693">
    <property type="entry name" value="EXPRESSED PROTEIN"/>
    <property type="match status" value="1"/>
</dbReference>
<evidence type="ECO:0000256" key="6">
    <source>
        <dbReference type="ARBA" id="ARBA00035137"/>
    </source>
</evidence>
<evidence type="ECO:0000256" key="2">
    <source>
        <dbReference type="ARBA" id="ARBA00009864"/>
    </source>
</evidence>
<keyword evidence="4" id="KW-0496">Mitochondrion</keyword>
<proteinExistence type="inferred from homology"/>
<comment type="caution">
    <text evidence="7">The sequence shown here is derived from an EMBL/GenBank/DDBJ whole genome shotgun (WGS) entry which is preliminary data.</text>
</comment>
<keyword evidence="3" id="KW-0689">Ribosomal protein</keyword>
<reference evidence="7" key="2">
    <citation type="journal article" date="2024" name="Plant">
        <title>Genomic evolution and insights into agronomic trait innovations of Sesamum species.</title>
        <authorList>
            <person name="Miao H."/>
            <person name="Wang L."/>
            <person name="Qu L."/>
            <person name="Liu H."/>
            <person name="Sun Y."/>
            <person name="Le M."/>
            <person name="Wang Q."/>
            <person name="Wei S."/>
            <person name="Zheng Y."/>
            <person name="Lin W."/>
            <person name="Duan Y."/>
            <person name="Cao H."/>
            <person name="Xiong S."/>
            <person name="Wang X."/>
            <person name="Wei L."/>
            <person name="Li C."/>
            <person name="Ma Q."/>
            <person name="Ju M."/>
            <person name="Zhao R."/>
            <person name="Li G."/>
            <person name="Mu C."/>
            <person name="Tian Q."/>
            <person name="Mei H."/>
            <person name="Zhang T."/>
            <person name="Gao T."/>
            <person name="Zhang H."/>
        </authorList>
    </citation>
    <scope>NUCLEOTIDE SEQUENCE</scope>
    <source>
        <strain evidence="7">G02</strain>
    </source>
</reference>
<gene>
    <name evidence="7" type="ORF">Sradi_0057900</name>
</gene>
<organism evidence="7">
    <name type="scientific">Sesamum radiatum</name>
    <name type="common">Black benniseed</name>
    <dbReference type="NCBI Taxonomy" id="300843"/>
    <lineage>
        <taxon>Eukaryota</taxon>
        <taxon>Viridiplantae</taxon>
        <taxon>Streptophyta</taxon>
        <taxon>Embryophyta</taxon>
        <taxon>Tracheophyta</taxon>
        <taxon>Spermatophyta</taxon>
        <taxon>Magnoliopsida</taxon>
        <taxon>eudicotyledons</taxon>
        <taxon>Gunneridae</taxon>
        <taxon>Pentapetalae</taxon>
        <taxon>asterids</taxon>
        <taxon>lamiids</taxon>
        <taxon>Lamiales</taxon>
        <taxon>Pedaliaceae</taxon>
        <taxon>Sesamum</taxon>
    </lineage>
</organism>
<dbReference type="EMBL" id="JACGWJ010000001">
    <property type="protein sequence ID" value="KAL0441190.1"/>
    <property type="molecule type" value="Genomic_DNA"/>
</dbReference>
<evidence type="ECO:0000256" key="5">
    <source>
        <dbReference type="ARBA" id="ARBA00023274"/>
    </source>
</evidence>
<evidence type="ECO:0000256" key="1">
    <source>
        <dbReference type="ARBA" id="ARBA00004173"/>
    </source>
</evidence>
<sequence>MSYMRGDLLAKTRKLVKGFAKAEPVWKPMEKSGSTCYVSRPEREAQAISLPEDTFVNKFFQKHPDSKFEDAIKYFALVPFASRFLLPYIPWVGEVSVSAESSIFMDKHKILRGRWSYGICL</sequence>
<name>A0AAW2WH60_SESRA</name>
<evidence type="ECO:0000313" key="7">
    <source>
        <dbReference type="EMBL" id="KAL0441190.1"/>
    </source>
</evidence>
<evidence type="ECO:0000256" key="4">
    <source>
        <dbReference type="ARBA" id="ARBA00023128"/>
    </source>
</evidence>
<keyword evidence="5" id="KW-0687">Ribonucleoprotein</keyword>
<dbReference type="InterPro" id="IPR059242">
    <property type="entry name" value="mS23_dom"/>
</dbReference>
<dbReference type="PANTHER" id="PTHR35693:SF1">
    <property type="entry name" value="EXPRESSED PROTEIN"/>
    <property type="match status" value="1"/>
</dbReference>
<dbReference type="CDD" id="cd23701">
    <property type="entry name" value="At1g26750"/>
    <property type="match status" value="1"/>
</dbReference>